<dbReference type="EMBL" id="CAJOBJ010000278">
    <property type="protein sequence ID" value="CAF3811036.1"/>
    <property type="molecule type" value="Genomic_DNA"/>
</dbReference>
<protein>
    <submittedName>
        <fullName evidence="1">Uncharacterized protein</fullName>
    </submittedName>
</protein>
<accession>A0A8S2JRD7</accession>
<gene>
    <name evidence="1" type="ORF">GIL414_LOCUS1637</name>
</gene>
<evidence type="ECO:0000313" key="2">
    <source>
        <dbReference type="Proteomes" id="UP000681720"/>
    </source>
</evidence>
<sequence length="199" mass="22478">MIECAGKNYLVSRFDYDYCPFIETLSFGSDIDVKCNSSYLTFNEVTTDIFNWKFANQTSQCSQNGIQKAHIGQCGISRFGSNYLKVQLVKKTVILSFCRNYDTCSEEDFIKDATSNNFRIPDSIEKLSCDFDCLNDVFVTGLTSATLVSPLFLSSTQESLNLALSIKRIIILYSLSTNYNLGKKHVYSKTINVDPDECK</sequence>
<proteinExistence type="predicted"/>
<evidence type="ECO:0000313" key="1">
    <source>
        <dbReference type="EMBL" id="CAF3811036.1"/>
    </source>
</evidence>
<reference evidence="1" key="1">
    <citation type="submission" date="2021-02" db="EMBL/GenBank/DDBJ databases">
        <authorList>
            <person name="Nowell W R."/>
        </authorList>
    </citation>
    <scope>NUCLEOTIDE SEQUENCE</scope>
</reference>
<dbReference type="Proteomes" id="UP000681720">
    <property type="component" value="Unassembled WGS sequence"/>
</dbReference>
<name>A0A8S2JRD7_9BILA</name>
<organism evidence="1 2">
    <name type="scientific">Rotaria magnacalcarata</name>
    <dbReference type="NCBI Taxonomy" id="392030"/>
    <lineage>
        <taxon>Eukaryota</taxon>
        <taxon>Metazoa</taxon>
        <taxon>Spiralia</taxon>
        <taxon>Gnathifera</taxon>
        <taxon>Rotifera</taxon>
        <taxon>Eurotatoria</taxon>
        <taxon>Bdelloidea</taxon>
        <taxon>Philodinida</taxon>
        <taxon>Philodinidae</taxon>
        <taxon>Rotaria</taxon>
    </lineage>
</organism>
<dbReference type="AlphaFoldDB" id="A0A8S2JRD7"/>
<comment type="caution">
    <text evidence="1">The sequence shown here is derived from an EMBL/GenBank/DDBJ whole genome shotgun (WGS) entry which is preliminary data.</text>
</comment>